<dbReference type="CDD" id="cd11715">
    <property type="entry name" value="THUMP_AdoMetMT"/>
    <property type="match status" value="1"/>
</dbReference>
<dbReference type="InterPro" id="IPR029063">
    <property type="entry name" value="SAM-dependent_MTases_sf"/>
</dbReference>
<feature type="domain" description="Ribosomal RNA large subunit methyltransferase K/L-like methyltransferase" evidence="3">
    <location>
        <begin position="160"/>
        <end position="336"/>
    </location>
</feature>
<keyword evidence="2 5" id="KW-0808">Transferase</keyword>
<accession>K1YHY1</accession>
<comment type="caution">
    <text evidence="5">The sequence shown here is derived from an EMBL/GenBank/DDBJ whole genome shotgun (WGS) entry which is preliminary data.</text>
</comment>
<keyword evidence="1 5" id="KW-0489">Methyltransferase</keyword>
<dbReference type="EMBL" id="AMFJ01036149">
    <property type="protein sequence ID" value="EKD24974.1"/>
    <property type="molecule type" value="Genomic_DNA"/>
</dbReference>
<name>K1YHY1_9BACT</name>
<gene>
    <name evidence="5" type="ORF">ACD_80C00142G0016</name>
</gene>
<dbReference type="InterPro" id="IPR000241">
    <property type="entry name" value="RlmKL-like_Mtase"/>
</dbReference>
<dbReference type="Gene3D" id="3.30.2130.30">
    <property type="match status" value="1"/>
</dbReference>
<dbReference type="PANTHER" id="PTHR47313:SF1">
    <property type="entry name" value="RIBOSOMAL RNA LARGE SUBUNIT METHYLTRANSFERASE K_L"/>
    <property type="match status" value="1"/>
</dbReference>
<dbReference type="GO" id="GO:0008990">
    <property type="term" value="F:rRNA (guanine-N2-)-methyltransferase activity"/>
    <property type="evidence" value="ECO:0007669"/>
    <property type="project" value="TreeGrafter"/>
</dbReference>
<dbReference type="Pfam" id="PF22020">
    <property type="entry name" value="RlmL_1st"/>
    <property type="match status" value="1"/>
</dbReference>
<evidence type="ECO:0000313" key="5">
    <source>
        <dbReference type="EMBL" id="EKD24974.1"/>
    </source>
</evidence>
<evidence type="ECO:0000256" key="1">
    <source>
        <dbReference type="ARBA" id="ARBA00022603"/>
    </source>
</evidence>
<feature type="domain" description="RlmL ferredoxin-like" evidence="4">
    <location>
        <begin position="3"/>
        <end position="54"/>
    </location>
</feature>
<dbReference type="AlphaFoldDB" id="K1YHY1"/>
<proteinExistence type="predicted"/>
<dbReference type="Pfam" id="PF01170">
    <property type="entry name" value="UPF0020"/>
    <property type="match status" value="1"/>
</dbReference>
<reference evidence="5" key="1">
    <citation type="journal article" date="2012" name="Science">
        <title>Fermentation, hydrogen, and sulfur metabolism in multiple uncultivated bacterial phyla.</title>
        <authorList>
            <person name="Wrighton K.C."/>
            <person name="Thomas B.C."/>
            <person name="Sharon I."/>
            <person name="Miller C.S."/>
            <person name="Castelle C.J."/>
            <person name="VerBerkmoes N.C."/>
            <person name="Wilkins M.J."/>
            <person name="Hettich R.L."/>
            <person name="Lipton M.S."/>
            <person name="Williams K.H."/>
            <person name="Long P.E."/>
            <person name="Banfield J.F."/>
        </authorList>
    </citation>
    <scope>NUCLEOTIDE SEQUENCE [LARGE SCALE GENOMIC DNA]</scope>
</reference>
<organism evidence="5">
    <name type="scientific">uncultured bacterium</name>
    <name type="common">gcode 4</name>
    <dbReference type="NCBI Taxonomy" id="1234023"/>
    <lineage>
        <taxon>Bacteria</taxon>
        <taxon>environmental samples</taxon>
    </lineage>
</organism>
<dbReference type="PANTHER" id="PTHR47313">
    <property type="entry name" value="RIBOSOMAL RNA LARGE SUBUNIT METHYLTRANSFERASE K/L"/>
    <property type="match status" value="1"/>
</dbReference>
<protein>
    <submittedName>
        <fullName evidence="5">Site-specific DNA-methyltransferase (Adenine-specific)</fullName>
    </submittedName>
</protein>
<evidence type="ECO:0000259" key="4">
    <source>
        <dbReference type="Pfam" id="PF22020"/>
    </source>
</evidence>
<evidence type="ECO:0000259" key="3">
    <source>
        <dbReference type="Pfam" id="PF01170"/>
    </source>
</evidence>
<dbReference type="Gene3D" id="3.40.50.150">
    <property type="entry name" value="Vaccinia Virus protein VP39"/>
    <property type="match status" value="1"/>
</dbReference>
<dbReference type="InterPro" id="IPR054170">
    <property type="entry name" value="RlmL_1st"/>
</dbReference>
<dbReference type="SUPFAM" id="SSF53335">
    <property type="entry name" value="S-adenosyl-L-methionine-dependent methyltransferases"/>
    <property type="match status" value="1"/>
</dbReference>
<sequence>MNFAITCAAGLESILKKEIEIAGYKIIGSWPTLVRFEGDLSAIAKMNLRSRVGNKLYLELKQYQTLDFDKLFDIVQTIDWKIYIQDNPIIVNAISKQSTLTSLPAIQKIVKKSITKKILNGKEGMVTEDQTLHPIEILVHIERDMCSILLNTTGESLHKRGYKKATGEAPINEALAAWLVLLSGWKFSEPFYDFFCGSGTIAIEAALLAKNIAPGMFRRFAFETFSRYDQELLSIELEVAKDKMIINKGHTIIASDIDPRMIGIAQENARNAWVEHYITFQTKDISEYVSGPELIGTLVSNPPYGLRMNAYDLEKIYHTITELFTHHPKLHGGIITSYEKFVTDEISWTWKKSMFFNGGERCQFYKKTLLK</sequence>
<evidence type="ECO:0000256" key="2">
    <source>
        <dbReference type="ARBA" id="ARBA00022679"/>
    </source>
</evidence>
<dbReference type="GO" id="GO:0070043">
    <property type="term" value="F:rRNA (guanine-N7-)-methyltransferase activity"/>
    <property type="evidence" value="ECO:0007669"/>
    <property type="project" value="TreeGrafter"/>
</dbReference>